<dbReference type="Proteomes" id="UP000736335">
    <property type="component" value="Unassembled WGS sequence"/>
</dbReference>
<dbReference type="Pfam" id="PF24764">
    <property type="entry name" value="rva_4"/>
    <property type="match status" value="1"/>
</dbReference>
<dbReference type="PANTHER" id="PTHR46791:SF5">
    <property type="entry name" value="CLR5 DOMAIN-CONTAINING PROTEIN-RELATED"/>
    <property type="match status" value="1"/>
</dbReference>
<dbReference type="AlphaFoldDB" id="A0A9P6HCB8"/>
<protein>
    <recommendedName>
        <fullName evidence="1">Integrase core domain-containing protein</fullName>
    </recommendedName>
</protein>
<evidence type="ECO:0000313" key="2">
    <source>
        <dbReference type="EMBL" id="KAF9783696.1"/>
    </source>
</evidence>
<dbReference type="PANTHER" id="PTHR46791">
    <property type="entry name" value="EXPRESSED PROTEIN"/>
    <property type="match status" value="1"/>
</dbReference>
<reference evidence="2" key="1">
    <citation type="journal article" date="2020" name="Nat. Commun.">
        <title>Large-scale genome sequencing of mycorrhizal fungi provides insights into the early evolution of symbiotic traits.</title>
        <authorList>
            <person name="Miyauchi S."/>
            <person name="Kiss E."/>
            <person name="Kuo A."/>
            <person name="Drula E."/>
            <person name="Kohler A."/>
            <person name="Sanchez-Garcia M."/>
            <person name="Morin E."/>
            <person name="Andreopoulos B."/>
            <person name="Barry K.W."/>
            <person name="Bonito G."/>
            <person name="Buee M."/>
            <person name="Carver A."/>
            <person name="Chen C."/>
            <person name="Cichocki N."/>
            <person name="Clum A."/>
            <person name="Culley D."/>
            <person name="Crous P.W."/>
            <person name="Fauchery L."/>
            <person name="Girlanda M."/>
            <person name="Hayes R.D."/>
            <person name="Keri Z."/>
            <person name="LaButti K."/>
            <person name="Lipzen A."/>
            <person name="Lombard V."/>
            <person name="Magnuson J."/>
            <person name="Maillard F."/>
            <person name="Murat C."/>
            <person name="Nolan M."/>
            <person name="Ohm R.A."/>
            <person name="Pangilinan J."/>
            <person name="Pereira M.F."/>
            <person name="Perotto S."/>
            <person name="Peter M."/>
            <person name="Pfister S."/>
            <person name="Riley R."/>
            <person name="Sitrit Y."/>
            <person name="Stielow J.B."/>
            <person name="Szollosi G."/>
            <person name="Zifcakova L."/>
            <person name="Stursova M."/>
            <person name="Spatafora J.W."/>
            <person name="Tedersoo L."/>
            <person name="Vaario L.M."/>
            <person name="Yamada A."/>
            <person name="Yan M."/>
            <person name="Wang P."/>
            <person name="Xu J."/>
            <person name="Bruns T."/>
            <person name="Baldrian P."/>
            <person name="Vilgalys R."/>
            <person name="Dunand C."/>
            <person name="Henrissat B."/>
            <person name="Grigoriev I.V."/>
            <person name="Hibbett D."/>
            <person name="Nagy L.G."/>
            <person name="Martin F.M."/>
        </authorList>
    </citation>
    <scope>NUCLEOTIDE SEQUENCE</scope>
    <source>
        <strain evidence="2">UH-Tt-Lm1</strain>
    </source>
</reference>
<dbReference type="EMBL" id="WIUZ02000009">
    <property type="protein sequence ID" value="KAF9783696.1"/>
    <property type="molecule type" value="Genomic_DNA"/>
</dbReference>
<dbReference type="InterPro" id="IPR058913">
    <property type="entry name" value="Integrase_dom_put"/>
</dbReference>
<name>A0A9P6HCB8_9AGAM</name>
<reference evidence="2" key="2">
    <citation type="submission" date="2020-11" db="EMBL/GenBank/DDBJ databases">
        <authorList>
            <consortium name="DOE Joint Genome Institute"/>
            <person name="Kuo A."/>
            <person name="Miyauchi S."/>
            <person name="Kiss E."/>
            <person name="Drula E."/>
            <person name="Kohler A."/>
            <person name="Sanchez-Garcia M."/>
            <person name="Andreopoulos B."/>
            <person name="Barry K.W."/>
            <person name="Bonito G."/>
            <person name="Buee M."/>
            <person name="Carver A."/>
            <person name="Chen C."/>
            <person name="Cichocki N."/>
            <person name="Clum A."/>
            <person name="Culley D."/>
            <person name="Crous P.W."/>
            <person name="Fauchery L."/>
            <person name="Girlanda M."/>
            <person name="Hayes R."/>
            <person name="Keri Z."/>
            <person name="Labutti K."/>
            <person name="Lipzen A."/>
            <person name="Lombard V."/>
            <person name="Magnuson J."/>
            <person name="Maillard F."/>
            <person name="Morin E."/>
            <person name="Murat C."/>
            <person name="Nolan M."/>
            <person name="Ohm R."/>
            <person name="Pangilinan J."/>
            <person name="Pereira M."/>
            <person name="Perotto S."/>
            <person name="Peter M."/>
            <person name="Riley R."/>
            <person name="Sitrit Y."/>
            <person name="Stielow B."/>
            <person name="Szollosi G."/>
            <person name="Zifcakova L."/>
            <person name="Stursova M."/>
            <person name="Spatafora J.W."/>
            <person name="Tedersoo L."/>
            <person name="Vaario L.-M."/>
            <person name="Yamada A."/>
            <person name="Yan M."/>
            <person name="Wang P."/>
            <person name="Xu J."/>
            <person name="Bruns T."/>
            <person name="Baldrian P."/>
            <person name="Vilgalys R."/>
            <person name="Henrissat B."/>
            <person name="Grigoriev I.V."/>
            <person name="Hibbett D."/>
            <person name="Nagy L.G."/>
            <person name="Martin F.M."/>
        </authorList>
    </citation>
    <scope>NUCLEOTIDE SEQUENCE</scope>
    <source>
        <strain evidence="2">UH-Tt-Lm1</strain>
    </source>
</reference>
<gene>
    <name evidence="2" type="ORF">BJ322DRAFT_1007560</name>
</gene>
<feature type="domain" description="Integrase core" evidence="1">
    <location>
        <begin position="1"/>
        <end position="105"/>
    </location>
</feature>
<organism evidence="2 3">
    <name type="scientific">Thelephora terrestris</name>
    <dbReference type="NCBI Taxonomy" id="56493"/>
    <lineage>
        <taxon>Eukaryota</taxon>
        <taxon>Fungi</taxon>
        <taxon>Dikarya</taxon>
        <taxon>Basidiomycota</taxon>
        <taxon>Agaricomycotina</taxon>
        <taxon>Agaricomycetes</taxon>
        <taxon>Thelephorales</taxon>
        <taxon>Thelephoraceae</taxon>
        <taxon>Thelephora</taxon>
    </lineage>
</organism>
<proteinExistence type="predicted"/>
<accession>A0A9P6HCB8</accession>
<evidence type="ECO:0000259" key="1">
    <source>
        <dbReference type="Pfam" id="PF24764"/>
    </source>
</evidence>
<evidence type="ECO:0000313" key="3">
    <source>
        <dbReference type="Proteomes" id="UP000736335"/>
    </source>
</evidence>
<comment type="caution">
    <text evidence="2">The sequence shown here is derived from an EMBL/GenBank/DDBJ whole genome shotgun (WGS) entry which is preliminary data.</text>
</comment>
<sequence>MEEKMGPDRGSYIWGRSVHNSRIERLWYDMTEGFGRKWKEFFYTLEDCHGLEPSDPSHVWLLHLLFLPTINEDALAWAETWNSHKIQLEGERRSSPQQLFTRSSLLDGVHGLPPQGEEPEDFSLYGVDWEAMEGLGLTDHPEDTAELGDRQDRPEWMNEVVCEPPDCPLTDEQVKGLGDELAAVVDTRSRDMDVRRAVWIKAFGIFSQMIQEAED</sequence>
<keyword evidence="3" id="KW-1185">Reference proteome</keyword>
<dbReference type="OrthoDB" id="3353107at2759"/>